<dbReference type="AlphaFoldDB" id="A0A0A0DDK4"/>
<organism evidence="1 2">
    <name type="scientific">Inquilinus limosus MP06</name>
    <dbReference type="NCBI Taxonomy" id="1398085"/>
    <lineage>
        <taxon>Bacteria</taxon>
        <taxon>Pseudomonadati</taxon>
        <taxon>Pseudomonadota</taxon>
        <taxon>Alphaproteobacteria</taxon>
        <taxon>Rhodospirillales</taxon>
        <taxon>Rhodospirillaceae</taxon>
        <taxon>Inquilinus</taxon>
    </lineage>
</organism>
<dbReference type="Proteomes" id="UP000029995">
    <property type="component" value="Unassembled WGS sequence"/>
</dbReference>
<reference evidence="1 2" key="1">
    <citation type="submission" date="2014-01" db="EMBL/GenBank/DDBJ databases">
        <title>Genome sequence determination for a cystic fibrosis isolate, Inquilinus limosus.</title>
        <authorList>
            <person name="Pino M."/>
            <person name="Di Conza J."/>
            <person name="Gutkind G."/>
        </authorList>
    </citation>
    <scope>NUCLEOTIDE SEQUENCE [LARGE SCALE GENOMIC DNA]</scope>
    <source>
        <strain evidence="1 2">MP06</strain>
    </source>
</reference>
<gene>
    <name evidence="1" type="ORF">P409_00320</name>
</gene>
<sequence>MPRPDYIILVPDEIFTPHLKRIIRLVGDILHLDDLVAVEDETDPLRAVRTMQLQQHHETSSA</sequence>
<evidence type="ECO:0000313" key="2">
    <source>
        <dbReference type="Proteomes" id="UP000029995"/>
    </source>
</evidence>
<dbReference type="EMBL" id="JANX01000001">
    <property type="protein sequence ID" value="KGM36125.1"/>
    <property type="molecule type" value="Genomic_DNA"/>
</dbReference>
<proteinExistence type="predicted"/>
<comment type="caution">
    <text evidence="1">The sequence shown here is derived from an EMBL/GenBank/DDBJ whole genome shotgun (WGS) entry which is preliminary data.</text>
</comment>
<protein>
    <submittedName>
        <fullName evidence="1">Uncharacterized protein</fullName>
    </submittedName>
</protein>
<name>A0A0A0DDK4_9PROT</name>
<evidence type="ECO:0000313" key="1">
    <source>
        <dbReference type="EMBL" id="KGM36125.1"/>
    </source>
</evidence>
<accession>A0A0A0DDK4</accession>